<dbReference type="RefSeq" id="XP_013603458.1">
    <property type="nucleotide sequence ID" value="XM_013748004.1"/>
</dbReference>
<evidence type="ECO:0000256" key="1">
    <source>
        <dbReference type="ARBA" id="ARBA00004477"/>
    </source>
</evidence>
<dbReference type="EnsemblPlants" id="Bo8g114560.1">
    <property type="protein sequence ID" value="Bo8g114560.1"/>
    <property type="gene ID" value="Bo8g114560"/>
</dbReference>
<feature type="transmembrane region" description="Helical" evidence="6">
    <location>
        <begin position="26"/>
        <end position="44"/>
    </location>
</feature>
<keyword evidence="5 6" id="KW-0472">Membrane</keyword>
<comment type="subcellular location">
    <subcellularLocation>
        <location evidence="1">Endoplasmic reticulum membrane</location>
        <topology evidence="1">Multi-pass membrane protein</topology>
    </subcellularLocation>
</comment>
<dbReference type="GO" id="GO:0044877">
    <property type="term" value="F:protein-containing complex binding"/>
    <property type="evidence" value="ECO:0007669"/>
    <property type="project" value="EnsemblPlants"/>
</dbReference>
<sequence length="56" mass="7093">MNWVQRKIYLYNVTFGLYMLDWWERYLFNGLVVVLMWFVAYNGTRYFSELFKRHLT</sequence>
<protein>
    <submittedName>
        <fullName evidence="7">Uncharacterized protein</fullName>
    </submittedName>
</protein>
<dbReference type="AlphaFoldDB" id="A0A0D3DYQ9"/>
<keyword evidence="2 6" id="KW-0812">Transmembrane</keyword>
<dbReference type="GeneID" id="106310783"/>
<dbReference type="PANTHER" id="PTHR33727">
    <property type="entry name" value="OS07G0446900 PROTEIN"/>
    <property type="match status" value="1"/>
</dbReference>
<keyword evidence="8" id="KW-1185">Reference proteome</keyword>
<evidence type="ECO:0000256" key="3">
    <source>
        <dbReference type="ARBA" id="ARBA00022824"/>
    </source>
</evidence>
<dbReference type="eggNOG" id="ENOG502S71J">
    <property type="taxonomic scope" value="Eukaryota"/>
</dbReference>
<reference evidence="7 8" key="1">
    <citation type="journal article" date="2014" name="Genome Biol.">
        <title>Transcriptome and methylome profiling reveals relics of genome dominance in the mesopolyploid Brassica oleracea.</title>
        <authorList>
            <person name="Parkin I.A."/>
            <person name="Koh C."/>
            <person name="Tang H."/>
            <person name="Robinson S.J."/>
            <person name="Kagale S."/>
            <person name="Clarke W.E."/>
            <person name="Town C.D."/>
            <person name="Nixon J."/>
            <person name="Krishnakumar V."/>
            <person name="Bidwell S.L."/>
            <person name="Denoeud F."/>
            <person name="Belcram H."/>
            <person name="Links M.G."/>
            <person name="Just J."/>
            <person name="Clarke C."/>
            <person name="Bender T."/>
            <person name="Huebert T."/>
            <person name="Mason A.S."/>
            <person name="Pires J.C."/>
            <person name="Barker G."/>
            <person name="Moore J."/>
            <person name="Walley P.G."/>
            <person name="Manoli S."/>
            <person name="Batley J."/>
            <person name="Edwards D."/>
            <person name="Nelson M.N."/>
            <person name="Wang X."/>
            <person name="Paterson A.H."/>
            <person name="King G."/>
            <person name="Bancroft I."/>
            <person name="Chalhoub B."/>
            <person name="Sharpe A.G."/>
        </authorList>
    </citation>
    <scope>NUCLEOTIDE SEQUENCE</scope>
    <source>
        <strain evidence="7 8">cv. TO1000</strain>
    </source>
</reference>
<dbReference type="GO" id="GO:0090153">
    <property type="term" value="P:regulation of sphingolipid biosynthetic process"/>
    <property type="evidence" value="ECO:0007669"/>
    <property type="project" value="EnsemblPlants"/>
</dbReference>
<keyword evidence="4 6" id="KW-1133">Transmembrane helix</keyword>
<evidence type="ECO:0000256" key="4">
    <source>
        <dbReference type="ARBA" id="ARBA00022989"/>
    </source>
</evidence>
<dbReference type="PANTHER" id="PTHR33727:SF18">
    <property type="entry name" value="PROTEIN, PUTATIVE (DUF3317)-RELATED"/>
    <property type="match status" value="1"/>
</dbReference>
<evidence type="ECO:0000313" key="7">
    <source>
        <dbReference type="EnsemblPlants" id="Bo8g114560.1"/>
    </source>
</evidence>
<organism evidence="7 8">
    <name type="scientific">Brassica oleracea var. oleracea</name>
    <dbReference type="NCBI Taxonomy" id="109376"/>
    <lineage>
        <taxon>Eukaryota</taxon>
        <taxon>Viridiplantae</taxon>
        <taxon>Streptophyta</taxon>
        <taxon>Embryophyta</taxon>
        <taxon>Tracheophyta</taxon>
        <taxon>Spermatophyta</taxon>
        <taxon>Magnoliopsida</taxon>
        <taxon>eudicotyledons</taxon>
        <taxon>Gunneridae</taxon>
        <taxon>Pentapetalae</taxon>
        <taxon>rosids</taxon>
        <taxon>malvids</taxon>
        <taxon>Brassicales</taxon>
        <taxon>Brassicaceae</taxon>
        <taxon>Brassiceae</taxon>
        <taxon>Brassica</taxon>
    </lineage>
</organism>
<accession>A0A0D3DYQ9</accession>
<name>A0A0D3DYQ9_BRAOL</name>
<dbReference type="Gramene" id="Bo8g114560.1">
    <property type="protein sequence ID" value="Bo8g114560.1"/>
    <property type="gene ID" value="Bo8g114560"/>
</dbReference>
<dbReference type="KEGG" id="boe:106310783"/>
<dbReference type="GO" id="GO:0005789">
    <property type="term" value="C:endoplasmic reticulum membrane"/>
    <property type="evidence" value="ECO:0007669"/>
    <property type="project" value="UniProtKB-SubCell"/>
</dbReference>
<dbReference type="Proteomes" id="UP000032141">
    <property type="component" value="Chromosome C8"/>
</dbReference>
<dbReference type="Pfam" id="PF11779">
    <property type="entry name" value="SPT_ssu-like"/>
    <property type="match status" value="1"/>
</dbReference>
<dbReference type="HOGENOM" id="CLU_186502_0_0_1"/>
<evidence type="ECO:0000313" key="8">
    <source>
        <dbReference type="Proteomes" id="UP000032141"/>
    </source>
</evidence>
<dbReference type="GO" id="GO:0009555">
    <property type="term" value="P:pollen development"/>
    <property type="evidence" value="ECO:0007669"/>
    <property type="project" value="EnsemblPlants"/>
</dbReference>
<dbReference type="InterPro" id="IPR024512">
    <property type="entry name" value="Ser_palmitoyltrfase_ssu-like"/>
</dbReference>
<evidence type="ECO:0000256" key="2">
    <source>
        <dbReference type="ARBA" id="ARBA00022692"/>
    </source>
</evidence>
<evidence type="ECO:0000256" key="5">
    <source>
        <dbReference type="ARBA" id="ARBA00023136"/>
    </source>
</evidence>
<dbReference type="OMA" id="EEMSWIS"/>
<reference evidence="7" key="2">
    <citation type="submission" date="2015-03" db="UniProtKB">
        <authorList>
            <consortium name="EnsemblPlants"/>
        </authorList>
    </citation>
    <scope>IDENTIFICATION</scope>
</reference>
<evidence type="ECO:0000256" key="6">
    <source>
        <dbReference type="SAM" id="Phobius"/>
    </source>
</evidence>
<dbReference type="STRING" id="109376.A0A0D3DYQ9"/>
<keyword evidence="3" id="KW-0256">Endoplasmic reticulum</keyword>
<proteinExistence type="predicted"/>